<dbReference type="EMBL" id="LSRF01000058">
    <property type="protein sequence ID" value="KXP03598.1"/>
    <property type="molecule type" value="Genomic_DNA"/>
</dbReference>
<dbReference type="InterPro" id="IPR050300">
    <property type="entry name" value="GDXG_lipolytic_enzyme"/>
</dbReference>
<comment type="caution">
    <text evidence="4">The sequence shown here is derived from an EMBL/GenBank/DDBJ whole genome shotgun (WGS) entry which is preliminary data.</text>
</comment>
<dbReference type="STRING" id="239498.AXK60_17485"/>
<keyword evidence="1" id="KW-0378">Hydrolase</keyword>
<dbReference type="InterPro" id="IPR029058">
    <property type="entry name" value="AB_hydrolase_fold"/>
</dbReference>
<protein>
    <recommendedName>
        <fullName evidence="3">BD-FAE-like domain-containing protein</fullName>
    </recommendedName>
</protein>
<evidence type="ECO:0000313" key="5">
    <source>
        <dbReference type="Proteomes" id="UP000070258"/>
    </source>
</evidence>
<dbReference type="SUPFAM" id="SSF53474">
    <property type="entry name" value="alpha/beta-Hydrolases"/>
    <property type="match status" value="1"/>
</dbReference>
<feature type="transmembrane region" description="Helical" evidence="2">
    <location>
        <begin position="20"/>
        <end position="39"/>
    </location>
</feature>
<dbReference type="InterPro" id="IPR049492">
    <property type="entry name" value="BD-FAE-like_dom"/>
</dbReference>
<dbReference type="GO" id="GO:0016787">
    <property type="term" value="F:hydrolase activity"/>
    <property type="evidence" value="ECO:0007669"/>
    <property type="project" value="UniProtKB-KW"/>
</dbReference>
<reference evidence="5" key="1">
    <citation type="submission" date="2016-02" db="EMBL/GenBank/DDBJ databases">
        <authorList>
            <person name="Wen L."/>
            <person name="He K."/>
            <person name="Yang H."/>
        </authorList>
    </citation>
    <scope>NUCLEOTIDE SEQUENCE [LARGE SCALE GENOMIC DNA]</scope>
    <source>
        <strain evidence="5">JCM 15929</strain>
    </source>
</reference>
<sequence length="326" mass="34342">MTSDTGRTSSRRSGIGPERWTAIAVITLIVLAATVVAVWGDTSRKRSAEAPTTTMTTHQYLSVAGVSGDTLSGFLFRPARGADDTTPTPTIVLIHGGGWLKGATAEYVRPAAQRLADRGFVVWSLNYRRVGDGGGWPTTFTDLAAGVDHLAKLKSSVPEIDLSRVTVVGHSAGGQLAAWTAGRATLPDGAPGAGPVVRPHAVVSLAGVLDMRLSLTKNDHVLRVMGGTPEQYPDRYLLVDPLERMDPRVPVVAITGTDDTVVPPREAAEYVETLRQKGGSTALIEIPQTGHAEVVDVSKPWWPMIESAIATVAEHGPRAVPVGAGA</sequence>
<gene>
    <name evidence="4" type="ORF">AXK60_17485</name>
</gene>
<dbReference type="AlphaFoldDB" id="A0A137ZZI1"/>
<dbReference type="RefSeq" id="WP_068574534.1">
    <property type="nucleotide sequence ID" value="NZ_LSRF01000058.1"/>
</dbReference>
<dbReference type="PANTHER" id="PTHR48081">
    <property type="entry name" value="AB HYDROLASE SUPERFAMILY PROTEIN C4A8.06C"/>
    <property type="match status" value="1"/>
</dbReference>
<organism evidence="4 5">
    <name type="scientific">Tsukamurella pseudospumae</name>
    <dbReference type="NCBI Taxonomy" id="239498"/>
    <lineage>
        <taxon>Bacteria</taxon>
        <taxon>Bacillati</taxon>
        <taxon>Actinomycetota</taxon>
        <taxon>Actinomycetes</taxon>
        <taxon>Mycobacteriales</taxon>
        <taxon>Tsukamurellaceae</taxon>
        <taxon>Tsukamurella</taxon>
    </lineage>
</organism>
<name>A0A137ZZI1_9ACTN</name>
<dbReference type="Proteomes" id="UP000070258">
    <property type="component" value="Unassembled WGS sequence"/>
</dbReference>
<evidence type="ECO:0000313" key="4">
    <source>
        <dbReference type="EMBL" id="KXP03598.1"/>
    </source>
</evidence>
<evidence type="ECO:0000256" key="2">
    <source>
        <dbReference type="SAM" id="Phobius"/>
    </source>
</evidence>
<dbReference type="Pfam" id="PF20434">
    <property type="entry name" value="BD-FAE"/>
    <property type="match status" value="1"/>
</dbReference>
<keyword evidence="2" id="KW-0812">Transmembrane</keyword>
<evidence type="ECO:0000259" key="3">
    <source>
        <dbReference type="Pfam" id="PF20434"/>
    </source>
</evidence>
<evidence type="ECO:0000256" key="1">
    <source>
        <dbReference type="ARBA" id="ARBA00022801"/>
    </source>
</evidence>
<proteinExistence type="predicted"/>
<dbReference type="Gene3D" id="3.40.50.1820">
    <property type="entry name" value="alpha/beta hydrolase"/>
    <property type="match status" value="1"/>
</dbReference>
<keyword evidence="2" id="KW-0472">Membrane</keyword>
<keyword evidence="2" id="KW-1133">Transmembrane helix</keyword>
<accession>A0A137ZZI1</accession>
<feature type="domain" description="BD-FAE-like" evidence="3">
    <location>
        <begin position="84"/>
        <end position="272"/>
    </location>
</feature>